<feature type="region of interest" description="Disordered" evidence="1">
    <location>
        <begin position="209"/>
        <end position="232"/>
    </location>
</feature>
<evidence type="ECO:0000259" key="2">
    <source>
        <dbReference type="PROSITE" id="PS50033"/>
    </source>
</evidence>
<keyword evidence="4" id="KW-1185">Reference proteome</keyword>
<feature type="region of interest" description="Disordered" evidence="1">
    <location>
        <begin position="598"/>
        <end position="631"/>
    </location>
</feature>
<dbReference type="EMBL" id="QKYT01000065">
    <property type="protein sequence ID" value="RIA95236.1"/>
    <property type="molecule type" value="Genomic_DNA"/>
</dbReference>
<dbReference type="GO" id="GO:0005737">
    <property type="term" value="C:cytoplasm"/>
    <property type="evidence" value="ECO:0007669"/>
    <property type="project" value="TreeGrafter"/>
</dbReference>
<dbReference type="CDD" id="cd16118">
    <property type="entry name" value="UBX2_UBXN9"/>
    <property type="match status" value="1"/>
</dbReference>
<dbReference type="PANTHER" id="PTHR46467">
    <property type="entry name" value="TETHER CONTAINING UBX DOMAIN FOR GLUT4"/>
    <property type="match status" value="1"/>
</dbReference>
<dbReference type="Gene3D" id="3.10.20.90">
    <property type="entry name" value="Phosphatidylinositol 3-kinase Catalytic Subunit, Chain A, domain 1"/>
    <property type="match status" value="2"/>
</dbReference>
<dbReference type="PANTHER" id="PTHR46467:SF1">
    <property type="entry name" value="TETHER CONTAINING UBX DOMAIN FOR GLUT4"/>
    <property type="match status" value="1"/>
</dbReference>
<dbReference type="GO" id="GO:0006886">
    <property type="term" value="P:intracellular protein transport"/>
    <property type="evidence" value="ECO:0007669"/>
    <property type="project" value="TreeGrafter"/>
</dbReference>
<dbReference type="Proteomes" id="UP000265703">
    <property type="component" value="Unassembled WGS sequence"/>
</dbReference>
<dbReference type="InterPro" id="IPR059238">
    <property type="entry name" value="UBX1_UBXN9"/>
</dbReference>
<proteinExistence type="predicted"/>
<feature type="domain" description="UBX" evidence="2">
    <location>
        <begin position="482"/>
        <end position="558"/>
    </location>
</feature>
<dbReference type="CDD" id="cd16105">
    <property type="entry name" value="Ubl_ASPSCR1_like"/>
    <property type="match status" value="1"/>
</dbReference>
<dbReference type="InterPro" id="IPR029071">
    <property type="entry name" value="Ubiquitin-like_domsf"/>
</dbReference>
<dbReference type="InterPro" id="IPR001012">
    <property type="entry name" value="UBX_dom"/>
</dbReference>
<accession>A0A397TE45</accession>
<protein>
    <recommendedName>
        <fullName evidence="2">UBX domain-containing protein</fullName>
    </recommendedName>
</protein>
<evidence type="ECO:0000256" key="1">
    <source>
        <dbReference type="SAM" id="MobiDB-lite"/>
    </source>
</evidence>
<name>A0A397TE45_9GLOM</name>
<reference evidence="3 4" key="1">
    <citation type="submission" date="2018-06" db="EMBL/GenBank/DDBJ databases">
        <title>Comparative genomics reveals the genomic features of Rhizophagus irregularis, R. cerebriforme, R. diaphanum and Gigaspora rosea, and their symbiotic lifestyle signature.</title>
        <authorList>
            <person name="Morin E."/>
            <person name="San Clemente H."/>
            <person name="Chen E.C.H."/>
            <person name="De La Providencia I."/>
            <person name="Hainaut M."/>
            <person name="Kuo A."/>
            <person name="Kohler A."/>
            <person name="Murat C."/>
            <person name="Tang N."/>
            <person name="Roy S."/>
            <person name="Loubradou J."/>
            <person name="Henrissat B."/>
            <person name="Grigoriev I.V."/>
            <person name="Corradi N."/>
            <person name="Roux C."/>
            <person name="Martin F.M."/>
        </authorList>
    </citation>
    <scope>NUCLEOTIDE SEQUENCE [LARGE SCALE GENOMIC DNA]</scope>
    <source>
        <strain evidence="3 4">DAOM 227022</strain>
    </source>
</reference>
<comment type="caution">
    <text evidence="3">The sequence shown here is derived from an EMBL/GenBank/DDBJ whole genome shotgun (WGS) entry which is preliminary data.</text>
</comment>
<evidence type="ECO:0000313" key="4">
    <source>
        <dbReference type="Proteomes" id="UP000265703"/>
    </source>
</evidence>
<dbReference type="Pfam" id="PF00789">
    <property type="entry name" value="UBX"/>
    <property type="match status" value="1"/>
</dbReference>
<dbReference type="STRING" id="658196.A0A397TE45"/>
<dbReference type="AlphaFoldDB" id="A0A397TE45"/>
<dbReference type="CDD" id="cd17075">
    <property type="entry name" value="UBX1_UBXN9"/>
    <property type="match status" value="1"/>
</dbReference>
<organism evidence="3 4">
    <name type="scientific">Glomus cerebriforme</name>
    <dbReference type="NCBI Taxonomy" id="658196"/>
    <lineage>
        <taxon>Eukaryota</taxon>
        <taxon>Fungi</taxon>
        <taxon>Fungi incertae sedis</taxon>
        <taxon>Mucoromycota</taxon>
        <taxon>Glomeromycotina</taxon>
        <taxon>Glomeromycetes</taxon>
        <taxon>Glomerales</taxon>
        <taxon>Glomeraceae</taxon>
        <taxon>Glomus</taxon>
    </lineage>
</organism>
<dbReference type="GO" id="GO:0005634">
    <property type="term" value="C:nucleus"/>
    <property type="evidence" value="ECO:0007669"/>
    <property type="project" value="TreeGrafter"/>
</dbReference>
<dbReference type="Pfam" id="PF11470">
    <property type="entry name" value="TUG-UBL1"/>
    <property type="match status" value="1"/>
</dbReference>
<dbReference type="InterPro" id="IPR021569">
    <property type="entry name" value="TUG-UBL1"/>
</dbReference>
<dbReference type="GO" id="GO:0012506">
    <property type="term" value="C:vesicle membrane"/>
    <property type="evidence" value="ECO:0007669"/>
    <property type="project" value="TreeGrafter"/>
</dbReference>
<gene>
    <name evidence="3" type="ORF">C1645_816969</name>
</gene>
<dbReference type="PROSITE" id="PS50033">
    <property type="entry name" value="UBX"/>
    <property type="match status" value="1"/>
</dbReference>
<sequence>MASNVVVLINGVKRLPIKTTPMMPLKEIAKLACDKQGYTDVENYGLKQNKKNLDLSLSVRFANLAPGAKLELIRVNTPKAPSEVSIALQMDDGGRIIGKFLSSTTLWEILLHFENTSQDKSLNLTRRTAPVPVSQSKKGMWKKIKPNNKLFYQEPVCILLNKEYGNITLLKSTSLQSAGITSGNVLLRLLFRHTELSLDDVLEEINAPVKSSTETSPVNENNSEKPVQPTIPSVISPVLSTPTVKQTEETITQVNSLESTEGTKMTNLVESKETNIPVNSVESAEEINIQNSEETVELKSEIPSSQSQKVDEMDIDTKSLNVHDSTVEKMDIDTKSPDVHDSTDKKMDIDTKSPDIHDSTDKKMDIDTKSPDVHDSTVKSLEDQESIEKINITHVETAQTSSNTNMCESIEGNFDRDVKVFNPPAENVTLLTQIDLPDSFYELTPSELQYLLAMQNSQRKAKENAVFKTRAVREQEEKARERKYPKTMIRVRFPDSFQLQMNFLSKETVGQLYEFVKGALRTPQRSFHLYTSPPKNVIADMSVSLYHAGLAPATIVHFNWTDKLSDSGHFLSDEYLKLRIDLPHQIVDSSITNIVPEQSSSISNEGGHVLSEPSRQQNLGQEHHSRVRSLSSKVPKWFKFNKK</sequence>
<evidence type="ECO:0000313" key="3">
    <source>
        <dbReference type="EMBL" id="RIA95236.1"/>
    </source>
</evidence>
<dbReference type="SMART" id="SM00166">
    <property type="entry name" value="UBX"/>
    <property type="match status" value="1"/>
</dbReference>
<dbReference type="SUPFAM" id="SSF54236">
    <property type="entry name" value="Ubiquitin-like"/>
    <property type="match status" value="2"/>
</dbReference>
<feature type="region of interest" description="Disordered" evidence="1">
    <location>
        <begin position="331"/>
        <end position="375"/>
    </location>
</feature>
<dbReference type="OrthoDB" id="440781at2759"/>